<proteinExistence type="predicted"/>
<dbReference type="Proteomes" id="UP000708148">
    <property type="component" value="Unassembled WGS sequence"/>
</dbReference>
<sequence length="326" mass="37634">MRRNGGGLRAEALLEKLLQECGDVRSMLAAEQAENKRLKARLTSLADEQHAEDQARVAGRQALAVLRQDIANTQIELERQKARFEEIDLQSRDRRDRIEEMEKENKELRQAKDELAHKLHVQVQKLSDEAYRLKTKSKESIRKAQSEREVRKVQEEEIGKLKLRLSGLEHLEGESHDMRRALESVRRDRARVQDEKWEADEKVEKLSVDLETVQIALQREEHANRGLQTRVEVMERDLKAARAQNNILRSNSAGAEIELQDLRNFEAEAKKLRQNMEDVKSIMSEVDGAARQYIILKQSCDACAESCNAVDGIGEDDLLIRRWRAQ</sequence>
<organism evidence="2 3">
    <name type="scientific">Ostreobium quekettii</name>
    <dbReference type="NCBI Taxonomy" id="121088"/>
    <lineage>
        <taxon>Eukaryota</taxon>
        <taxon>Viridiplantae</taxon>
        <taxon>Chlorophyta</taxon>
        <taxon>core chlorophytes</taxon>
        <taxon>Ulvophyceae</taxon>
        <taxon>TCBD clade</taxon>
        <taxon>Bryopsidales</taxon>
        <taxon>Ostreobineae</taxon>
        <taxon>Ostreobiaceae</taxon>
        <taxon>Ostreobium</taxon>
    </lineage>
</organism>
<comment type="caution">
    <text evidence="2">The sequence shown here is derived from an EMBL/GenBank/DDBJ whole genome shotgun (WGS) entry which is preliminary data.</text>
</comment>
<dbReference type="AlphaFoldDB" id="A0A8S1JF98"/>
<protein>
    <submittedName>
        <fullName evidence="2">Uncharacterized protein</fullName>
    </submittedName>
</protein>
<reference evidence="2" key="1">
    <citation type="submission" date="2020-12" db="EMBL/GenBank/DDBJ databases">
        <authorList>
            <person name="Iha C."/>
        </authorList>
    </citation>
    <scope>NUCLEOTIDE SEQUENCE</scope>
</reference>
<dbReference type="EMBL" id="CAJHUC010002932">
    <property type="protein sequence ID" value="CAD7704614.1"/>
    <property type="molecule type" value="Genomic_DNA"/>
</dbReference>
<evidence type="ECO:0000256" key="1">
    <source>
        <dbReference type="SAM" id="Coils"/>
    </source>
</evidence>
<feature type="non-terminal residue" evidence="2">
    <location>
        <position position="326"/>
    </location>
</feature>
<accession>A0A8S1JF98</accession>
<gene>
    <name evidence="2" type="ORF">OSTQU699_LOCUS9969</name>
</gene>
<evidence type="ECO:0000313" key="3">
    <source>
        <dbReference type="Proteomes" id="UP000708148"/>
    </source>
</evidence>
<feature type="coiled-coil region" evidence="1">
    <location>
        <begin position="14"/>
        <end position="188"/>
    </location>
</feature>
<evidence type="ECO:0000313" key="2">
    <source>
        <dbReference type="EMBL" id="CAD7704614.1"/>
    </source>
</evidence>
<keyword evidence="1" id="KW-0175">Coiled coil</keyword>
<name>A0A8S1JF98_9CHLO</name>
<keyword evidence="3" id="KW-1185">Reference proteome</keyword>
<feature type="coiled-coil region" evidence="1">
    <location>
        <begin position="217"/>
        <end position="282"/>
    </location>
</feature>